<protein>
    <recommendedName>
        <fullName evidence="4">DUF2254 domain-containing protein</fullName>
    </recommendedName>
</protein>
<keyword evidence="1" id="KW-0812">Transmembrane</keyword>
<keyword evidence="3" id="KW-1185">Reference proteome</keyword>
<feature type="transmembrane region" description="Helical" evidence="1">
    <location>
        <begin position="66"/>
        <end position="93"/>
    </location>
</feature>
<evidence type="ECO:0008006" key="4">
    <source>
        <dbReference type="Google" id="ProtNLM"/>
    </source>
</evidence>
<dbReference type="KEGG" id="ftj:FTUN_8240"/>
<feature type="transmembrane region" description="Helical" evidence="1">
    <location>
        <begin position="114"/>
        <end position="132"/>
    </location>
</feature>
<evidence type="ECO:0000313" key="2">
    <source>
        <dbReference type="EMBL" id="QJX00608.1"/>
    </source>
</evidence>
<feature type="transmembrane region" description="Helical" evidence="1">
    <location>
        <begin position="138"/>
        <end position="163"/>
    </location>
</feature>
<proteinExistence type="predicted"/>
<evidence type="ECO:0000256" key="1">
    <source>
        <dbReference type="SAM" id="Phobius"/>
    </source>
</evidence>
<keyword evidence="1" id="KW-1133">Transmembrane helix</keyword>
<dbReference type="Pfam" id="PF10011">
    <property type="entry name" value="DUF2254"/>
    <property type="match status" value="1"/>
</dbReference>
<name>A0A6M5Z2H8_9BACT</name>
<keyword evidence="1" id="KW-0472">Membrane</keyword>
<gene>
    <name evidence="2" type="ORF">FTUN_8240</name>
</gene>
<dbReference type="EMBL" id="CP053452">
    <property type="protein sequence ID" value="QJX00608.1"/>
    <property type="molecule type" value="Genomic_DNA"/>
</dbReference>
<accession>A0A6M5Z2H8</accession>
<dbReference type="AlphaFoldDB" id="A0A6M5Z2H8"/>
<organism evidence="2 3">
    <name type="scientific">Frigoriglobus tundricola</name>
    <dbReference type="NCBI Taxonomy" id="2774151"/>
    <lineage>
        <taxon>Bacteria</taxon>
        <taxon>Pseudomonadati</taxon>
        <taxon>Planctomycetota</taxon>
        <taxon>Planctomycetia</taxon>
        <taxon>Gemmatales</taxon>
        <taxon>Gemmataceae</taxon>
        <taxon>Frigoriglobus</taxon>
    </lineage>
</organism>
<evidence type="ECO:0000313" key="3">
    <source>
        <dbReference type="Proteomes" id="UP000503447"/>
    </source>
</evidence>
<dbReference type="RefSeq" id="WP_171475319.1">
    <property type="nucleotide sequence ID" value="NZ_CP053452.2"/>
</dbReference>
<reference evidence="3" key="1">
    <citation type="submission" date="2020-05" db="EMBL/GenBank/DDBJ databases">
        <title>Frigoriglobus tundricola gen. nov., sp. nov., a psychrotolerant cellulolytic planctomycete of the family Gemmataceae with two divergent copies of 16S rRNA gene.</title>
        <authorList>
            <person name="Kulichevskaya I.S."/>
            <person name="Ivanova A.A."/>
            <person name="Naumoff D.G."/>
            <person name="Beletsky A.V."/>
            <person name="Rijpstra W.I.C."/>
            <person name="Sinninghe Damste J.S."/>
            <person name="Mardanov A.V."/>
            <person name="Ravin N.V."/>
            <person name="Dedysh S.N."/>
        </authorList>
    </citation>
    <scope>NUCLEOTIDE SEQUENCE [LARGE SCALE GENOMIC DNA]</scope>
    <source>
        <strain evidence="3">PL17</strain>
    </source>
</reference>
<dbReference type="Proteomes" id="UP000503447">
    <property type="component" value="Chromosome"/>
</dbReference>
<sequence>MRRLVALHHLLFRFRGGFLVRPVLIALGLGAFGAVLSAVEEAVPAVGRLVPRVLFPSSSDPQVAQVILACVATSTMTIVSIVFAILLMTLTLASMQFSPRIIVSFIQDRVTQQTLGMFLGTFAYCLAALPATRSLPYPFVPVATVFGAMILALASVGWLLFFIHHVSQAISVNHIVDRIAWETEAVIDEMMPSPRRAGSREEEPVPAEAPGVPVLNRASGYIRYVDTDRLVALATATGRSIRVLRRVGHFVPAGVPLVLVSGPHPAARTGDDVLAAFEFGPSRTMEQDVEFGVLQIIDIALRAVSPAVNDPSTAISCVDQLSRILIRFASRELPPPVLRGRASAASVSVLWPDFLRLVDVAFEQIRLFSKADLAVNLRMMRALTDIVSTLPDAGWRRALAARGRRIVAGCEPRFEEHELVELRERLASLERAAAEFR</sequence>
<dbReference type="InterPro" id="IPR018723">
    <property type="entry name" value="DUF2254_membrane"/>
</dbReference>